<dbReference type="PANTHER" id="PTHR39576">
    <property type="entry name" value="ATTACHING AND EFFACING PROTEIN HOMOLOG-RELATED-RELATED"/>
    <property type="match status" value="1"/>
</dbReference>
<dbReference type="SMART" id="SM00634">
    <property type="entry name" value="BID_1"/>
    <property type="match status" value="7"/>
</dbReference>
<dbReference type="InterPro" id="IPR008964">
    <property type="entry name" value="Invasin/intimin_cell_adhesion"/>
</dbReference>
<dbReference type="Gene3D" id="2.60.40.10">
    <property type="entry name" value="Immunoglobulins"/>
    <property type="match status" value="14"/>
</dbReference>
<protein>
    <submittedName>
        <fullName evidence="4">DUF11 domain-containing protein</fullName>
    </submittedName>
</protein>
<dbReference type="InterPro" id="IPR015217">
    <property type="entry name" value="Invasin_dom_3"/>
</dbReference>
<sequence>MRAQLPCPVTWRSPMTFHPPHILESAAPPVRSRIGLRLRRSLAVFAAALVVAGPAIGEPVAANAVVPTITTHTDRQILVADNPITELTNENGAFPWTTRLVSQEFGDPFYRFDSTTVYHPIFPVKIGSSYQYLEVNAQTSSKGGTGSATDPAWIMQESTSLTEEVPGLSFAHKQSLTLGTEYVRSDITVSNASSRDWEVAPGVFGDCYFGQSDVGTNAISPGKIDCIPRDPIGSERISLITVTPGARFVGGGYLGALHAIERGDELPNGCVDFSGTLIPCDSPDIDNAFGTSWHETIPAGESRTFTYYTSYAEDVSTVALQGGVGPETTDVGIADEFEVTVTASNSGTGDEAHAVAELELPEGLEYVSAAGHGTVSADGRSWSIGSIPTGTTREVTLTLRAVAAGTHEVAITEFATTGINVTPCNPENPAPCGTSSLVTVTANASLDRSTIEATPAQLVADGTSPATITVTLLDALGNPVVKAGDTVTLEATLGELSEVTPNGDGTFTAVLTSGRPGTSTITGTVNGKALIAQPQVAFTAGVTTAATSSLSVSEGPRDADGTDAHRVTIALNDERDHPVPGLASSISLGLDPAEGAALSAVTESATPGVYEATVTATRAGEFTLTGQAHFGLLGTRGLSVIPGSPATLNFVAGAAAAANSELTLSTGTKVAGSEQHTATIMTRDAFDNPVAATVELDTELEVAGSTTVTTAADGTATVTLGSTRAGAFPVAATLGGTEITGSPGTVSFGAGAPSVGVDGTSTVTITDGAVEANGEAQHRVTTTIRDAFGNPVSGATVEVIVDGPVLDAASGTTGDDGVWSTTLTSTTAGSFAVVATFGPTAIGVAPVIAEFVRGAASAAHSSWVVTPDTAVVADGEQTFTATLTIRDKQNSPADGETPGVILPVGVTLISGPTATNAQGVSTATFASTIAGSYPIGAVLGADRIGTVQDVTFVAGAPSLGAEGASTLTTSDGDAVVGADTHEATATVTDAHGNPVSGTEVRFSAEHGAQLDPATATTNAEGVATTTIASETAGDARISATVEGVPLQGSPRSVRFVAGAASAEHSSWTVTPGGTVVANGVDVYTGTVTVVDRFGNPVAGQVVDFAAAKSVAVGMAPFVSNSSGIVNVAFSSTVVGDSIAAALIGDAPVGDRADLQFIAGPASTETSTVEIDRDVLEANGTDQGVVTVTLRDAHGNLVADTDGTVDITASRGDLSAVANEGEGRHTATVTSESSGESILGFTINEEYADANAVTTFVATPSAPKLQPSNGTSVTGVADPGNTVSLWDEAGTLLGTGVAGEDGSFTIELSPVMGHDTRIVAIAEDTHGFHSPEAELRVDATAPDAPRLDVSNGKSVAGGVIAPGDAVTIVDADGKPVPGEVTVNEDGSFVFVPETPLTEGQNVSVVVTDPAGNSSQPVPVVVDTTAPDAITVQPSDGKTIVGAGVQEDAKVTIVDADGKPIPGEVTVNEDGSFVFVPETPLTEGQDVSVVVTDPAGNASQPVPVVVDTTAPDTPRLDVSNGKSVAGGVIAPGDAVTIVDADGKPVPGEVTVNEDGSFVFVPETPLTEGQDVSVVVTDSAGNSSQPVPVVVDTTAPDAPQLDVSNGKSVTGGVIAPGDTLVFVDAAGTAIPGTVTVHSDGTFRFVPDTALGEGDDVFAVVTDPAGNSSAPVKVVIDAIPPKSPELDVTDGSVATGCAEPGSTVIIRDAAGTAIGTGVAGEDCRFSITLRPKPQSGTNISVEAVDRAGNVSQLGQVRVGLPTVTVAHAERRAGDAQIAVGQGFQPGEAVTGTLRSAPVDLGILIADARGEVTFDFTLPERIEQGRHTVTLSGERSGAAKASFAVVAVTAPEPAPVLSVAGLPVTGGTLGVAAALGVILTLGGALLVLRRRAAERAAGAAQL</sequence>
<proteinExistence type="inferred from homology"/>
<dbReference type="Pfam" id="PF01345">
    <property type="entry name" value="DUF11"/>
    <property type="match status" value="1"/>
</dbReference>
<comment type="similarity">
    <text evidence="1">Belongs to the intimin/invasin family.</text>
</comment>
<evidence type="ECO:0000256" key="1">
    <source>
        <dbReference type="ARBA" id="ARBA00010116"/>
    </source>
</evidence>
<dbReference type="NCBIfam" id="NF033510">
    <property type="entry name" value="Ca_tandemer"/>
    <property type="match status" value="4"/>
</dbReference>
<dbReference type="PANTHER" id="PTHR39576:SF2">
    <property type="entry name" value="ATTACHING AND EFFACING PROTEIN HOMOLOG-RELATED"/>
    <property type="match status" value="1"/>
</dbReference>
<feature type="domain" description="Big-1" evidence="3">
    <location>
        <begin position="1065"/>
        <end position="1157"/>
    </location>
</feature>
<evidence type="ECO:0000256" key="2">
    <source>
        <dbReference type="SAM" id="Phobius"/>
    </source>
</evidence>
<gene>
    <name evidence="4" type="ORF">D3230_05705</name>
</gene>
<dbReference type="EMBL" id="QYAC01000002">
    <property type="protein sequence ID" value="MBL3678791.1"/>
    <property type="molecule type" value="Genomic_DNA"/>
</dbReference>
<reference evidence="4 5" key="1">
    <citation type="submission" date="2018-09" db="EMBL/GenBank/DDBJ databases">
        <title>Comparative genomics of Leucobacter spp.</title>
        <authorList>
            <person name="Reis A.C."/>
            <person name="Kolvenbach B.A."/>
            <person name="Corvini P.F.X."/>
            <person name="Nunes O.C."/>
        </authorList>
    </citation>
    <scope>NUCLEOTIDE SEQUENCE [LARGE SCALE GENOMIC DNA]</scope>
    <source>
        <strain evidence="4 5">TAN 31504</strain>
    </source>
</reference>
<dbReference type="InterPro" id="IPR051715">
    <property type="entry name" value="Intimin-Invasin_domain"/>
</dbReference>
<feature type="domain" description="Big-1" evidence="3">
    <location>
        <begin position="760"/>
        <end position="852"/>
    </location>
</feature>
<evidence type="ECO:0000313" key="4">
    <source>
        <dbReference type="EMBL" id="MBL3678791.1"/>
    </source>
</evidence>
<evidence type="ECO:0000259" key="3">
    <source>
        <dbReference type="PROSITE" id="PS51127"/>
    </source>
</evidence>
<dbReference type="InterPro" id="IPR001434">
    <property type="entry name" value="OmcB-like_DUF11"/>
</dbReference>
<dbReference type="Proteomes" id="UP001645859">
    <property type="component" value="Unassembled WGS sequence"/>
</dbReference>
<dbReference type="InterPro" id="IPR041498">
    <property type="entry name" value="Big_6"/>
</dbReference>
<dbReference type="Pfam" id="PF02369">
    <property type="entry name" value="Big_1"/>
    <property type="match status" value="4"/>
</dbReference>
<accession>A0ABS1SE18</accession>
<dbReference type="InterPro" id="IPR013783">
    <property type="entry name" value="Ig-like_fold"/>
</dbReference>
<dbReference type="Pfam" id="PF09134">
    <property type="entry name" value="Invasin_D3"/>
    <property type="match status" value="3"/>
</dbReference>
<keyword evidence="5" id="KW-1185">Reference proteome</keyword>
<feature type="domain" description="Big-1" evidence="3">
    <location>
        <begin position="964"/>
        <end position="1056"/>
    </location>
</feature>
<dbReference type="InterPro" id="IPR003344">
    <property type="entry name" value="Big_1_dom"/>
</dbReference>
<keyword evidence="2" id="KW-1133">Transmembrane helix</keyword>
<feature type="transmembrane region" description="Helical" evidence="2">
    <location>
        <begin position="1864"/>
        <end position="1883"/>
    </location>
</feature>
<comment type="caution">
    <text evidence="4">The sequence shown here is derived from an EMBL/GenBank/DDBJ whole genome shotgun (WGS) entry which is preliminary data.</text>
</comment>
<feature type="domain" description="Big-1" evidence="3">
    <location>
        <begin position="448"/>
        <end position="539"/>
    </location>
</feature>
<dbReference type="SUPFAM" id="SSF49373">
    <property type="entry name" value="Invasin/intimin cell-adhesion fragments"/>
    <property type="match status" value="8"/>
</dbReference>
<organism evidence="4 5">
    <name type="scientific">Leucobacter chromiireducens subsp. solipictus</name>
    <dbReference type="NCBI Taxonomy" id="398235"/>
    <lineage>
        <taxon>Bacteria</taxon>
        <taxon>Bacillati</taxon>
        <taxon>Actinomycetota</taxon>
        <taxon>Actinomycetes</taxon>
        <taxon>Micrococcales</taxon>
        <taxon>Microbacteriaceae</taxon>
        <taxon>Leucobacter</taxon>
    </lineage>
</organism>
<dbReference type="PROSITE" id="PS51127">
    <property type="entry name" value="BIG1"/>
    <property type="match status" value="4"/>
</dbReference>
<evidence type="ECO:0000313" key="5">
    <source>
        <dbReference type="Proteomes" id="UP001645859"/>
    </source>
</evidence>
<keyword evidence="2" id="KW-0812">Transmembrane</keyword>
<dbReference type="Pfam" id="PF17936">
    <property type="entry name" value="Big_6"/>
    <property type="match status" value="6"/>
</dbReference>
<keyword evidence="2" id="KW-0472">Membrane</keyword>
<name>A0ABS1SE18_9MICO</name>